<dbReference type="InterPro" id="IPR017850">
    <property type="entry name" value="Alkaline_phosphatase_core_sf"/>
</dbReference>
<dbReference type="InterPro" id="IPR002591">
    <property type="entry name" value="Phosphodiest/P_Trfase"/>
</dbReference>
<evidence type="ECO:0000256" key="2">
    <source>
        <dbReference type="ARBA" id="ARBA00022723"/>
    </source>
</evidence>
<gene>
    <name evidence="5" type="ORF">NG821_04840</name>
</gene>
<dbReference type="SUPFAM" id="SSF53649">
    <property type="entry name" value="Alkaline phosphatase-like"/>
    <property type="match status" value="1"/>
</dbReference>
<feature type="chain" id="PRO_5046191419" evidence="4">
    <location>
        <begin position="20"/>
        <end position="496"/>
    </location>
</feature>
<keyword evidence="6" id="KW-1185">Reference proteome</keyword>
<keyword evidence="3 4" id="KW-0732">Signal</keyword>
<sequence>MKKLFLSVLCLIVALTASAQVQHPKLIVGIVIDQMRWDYLYYYYDKFGENGLKRLLKEGYSCENTMLPYIPSVTAVGHSAIFSGTTPALSGIAGNYFAINDKSVYCCSDSTVKGLDSNDWDSQMSPRNMWCTTIGDELKISNDFKSKVIGIALKDRAAILPAGQSADAAYWWDQKSGHYVSSTYYMKQLPSWVSDFNKAHHTAQNFDIKTTTKLGVDYSFDLAEAALKNERLGQRDITDMLTLSVSSTDAIGHAFSTRGKENEEVYMELDKDLAGFLNTLDQTVGKGNYLLFLTADHGAVHNYNFMNKHNIPGGGWDYQATTKSLNKDLQDKFGIAPVMWEDNYQFFFNDSLIASRGLKKQDVIDESVKFLEKDPMFIYAVDNEHAAESTLPEILKQRLINGYNRQRSGEITVIPRAGYFGVDKPSIKYKGTSHGEWNPYDAHIPLIFMGWHIQHGETVEPVSMTDIAPTICAMLHVQMPNSCMGKAITTIVNQKE</sequence>
<dbReference type="PIRSF" id="PIRSF031924">
    <property type="entry name" value="Pi-irrepressible_AP"/>
    <property type="match status" value="1"/>
</dbReference>
<dbReference type="EMBL" id="JAMXLY010000012">
    <property type="protein sequence ID" value="MCO6025171.1"/>
    <property type="molecule type" value="Genomic_DNA"/>
</dbReference>
<dbReference type="Proteomes" id="UP001204015">
    <property type="component" value="Unassembled WGS sequence"/>
</dbReference>
<protein>
    <submittedName>
        <fullName evidence="5">Alkaline phosphatase family protein</fullName>
    </submittedName>
</protein>
<reference evidence="5 6" key="1">
    <citation type="submission" date="2022-06" db="EMBL/GenBank/DDBJ databases">
        <title>A taxonomic note on the genus Prevotella: Description of four novel genera and emended description of the genera Hallella and Xylanibacter.</title>
        <authorList>
            <person name="Hitch T.C.A."/>
        </authorList>
    </citation>
    <scope>NUCLEOTIDE SEQUENCE [LARGE SCALE GENOMIC DNA]</scope>
    <source>
        <strain evidence="5 6">DSM 100619</strain>
    </source>
</reference>
<dbReference type="RefSeq" id="WP_252760531.1">
    <property type="nucleotide sequence ID" value="NZ_JAMXLY010000012.1"/>
</dbReference>
<evidence type="ECO:0000256" key="4">
    <source>
        <dbReference type="SAM" id="SignalP"/>
    </source>
</evidence>
<evidence type="ECO:0000256" key="1">
    <source>
        <dbReference type="ARBA" id="ARBA00022553"/>
    </source>
</evidence>
<dbReference type="CDD" id="cd16016">
    <property type="entry name" value="AP-SPAP"/>
    <property type="match status" value="1"/>
</dbReference>
<accession>A0ABT1BVR4</accession>
<comment type="caution">
    <text evidence="5">The sequence shown here is derived from an EMBL/GenBank/DDBJ whole genome shotgun (WGS) entry which is preliminary data.</text>
</comment>
<dbReference type="Gene3D" id="3.40.720.10">
    <property type="entry name" value="Alkaline Phosphatase, subunit A"/>
    <property type="match status" value="2"/>
</dbReference>
<evidence type="ECO:0000313" key="6">
    <source>
        <dbReference type="Proteomes" id="UP001204015"/>
    </source>
</evidence>
<dbReference type="Pfam" id="PF01663">
    <property type="entry name" value="Phosphodiest"/>
    <property type="match status" value="1"/>
</dbReference>
<dbReference type="PANTHER" id="PTHR10151">
    <property type="entry name" value="ECTONUCLEOTIDE PYROPHOSPHATASE/PHOSPHODIESTERASE"/>
    <property type="match status" value="1"/>
</dbReference>
<dbReference type="InterPro" id="IPR026263">
    <property type="entry name" value="Alkaline_phosphatase_prok"/>
</dbReference>
<keyword evidence="1" id="KW-0597">Phosphoprotein</keyword>
<dbReference type="PANTHER" id="PTHR10151:SF120">
    <property type="entry name" value="BIS(5'-ADENOSYL)-TRIPHOSPHATASE"/>
    <property type="match status" value="1"/>
</dbReference>
<organism evidence="5 6">
    <name type="scientific">Segatella cerevisiae</name>
    <dbReference type="NCBI Taxonomy" id="2053716"/>
    <lineage>
        <taxon>Bacteria</taxon>
        <taxon>Pseudomonadati</taxon>
        <taxon>Bacteroidota</taxon>
        <taxon>Bacteroidia</taxon>
        <taxon>Bacteroidales</taxon>
        <taxon>Prevotellaceae</taxon>
        <taxon>Segatella</taxon>
    </lineage>
</organism>
<name>A0ABT1BVR4_9BACT</name>
<feature type="signal peptide" evidence="4">
    <location>
        <begin position="1"/>
        <end position="19"/>
    </location>
</feature>
<evidence type="ECO:0000256" key="3">
    <source>
        <dbReference type="ARBA" id="ARBA00022729"/>
    </source>
</evidence>
<proteinExistence type="predicted"/>
<evidence type="ECO:0000313" key="5">
    <source>
        <dbReference type="EMBL" id="MCO6025171.1"/>
    </source>
</evidence>
<keyword evidence="2" id="KW-0479">Metal-binding</keyword>